<dbReference type="HOGENOM" id="CLU_3265763_0_0_10"/>
<dbReference type="EMBL" id="AQHY01000022">
    <property type="protein sequence ID" value="EOA55102.1"/>
    <property type="molecule type" value="Genomic_DNA"/>
</dbReference>
<name>U6RGD0_9BACT</name>
<keyword evidence="2" id="KW-1185">Reference proteome</keyword>
<accession>U6RGD0</accession>
<proteinExistence type="predicted"/>
<gene>
    <name evidence="1" type="ORF">HMPREF1534_01920</name>
</gene>
<comment type="caution">
    <text evidence="1">The sequence shown here is derived from an EMBL/GenBank/DDBJ whole genome shotgun (WGS) entry which is preliminary data.</text>
</comment>
<organism evidence="1 2">
    <name type="scientific">Phocaeicola massiliensis B84634 = Timone 84634 = DSM 17679 = JCM 13223</name>
    <dbReference type="NCBI Taxonomy" id="1121098"/>
    <lineage>
        <taxon>Bacteria</taxon>
        <taxon>Pseudomonadati</taxon>
        <taxon>Bacteroidota</taxon>
        <taxon>Bacteroidia</taxon>
        <taxon>Bacteroidales</taxon>
        <taxon>Bacteroidaceae</taxon>
        <taxon>Phocaeicola</taxon>
    </lineage>
</organism>
<dbReference type="AlphaFoldDB" id="U6RGD0"/>
<sequence>MIARFSLSEGGDEVHPSYIPILHPAQFENLGELVKNTIFVA</sequence>
<dbReference type="Proteomes" id="UP000017831">
    <property type="component" value="Unassembled WGS sequence"/>
</dbReference>
<reference evidence="1 2" key="1">
    <citation type="submission" date="2013-04" db="EMBL/GenBank/DDBJ databases">
        <title>The Genome Sequence of Bacteroides massiliensis DSM 17679.</title>
        <authorList>
            <consortium name="The Broad Institute Genomics Platform"/>
            <person name="Earl A."/>
            <person name="Ward D."/>
            <person name="Feldgarden M."/>
            <person name="Gevers D."/>
            <person name="Martens E."/>
            <person name="Fenner L."/>
            <person name="Roux V."/>
            <person name="Mallet M.N."/>
            <person name="Raoult D."/>
            <person name="Walker B."/>
            <person name="Young S."/>
            <person name="Zeng Q."/>
            <person name="Gargeya S."/>
            <person name="Fitzgerald M."/>
            <person name="Haas B."/>
            <person name="Abouelleil A."/>
            <person name="Allen A.W."/>
            <person name="Alvarado L."/>
            <person name="Arachchi H.M."/>
            <person name="Berlin A.M."/>
            <person name="Chapman S.B."/>
            <person name="Gainer-Dewar J."/>
            <person name="Goldberg J."/>
            <person name="Griggs A."/>
            <person name="Gujja S."/>
            <person name="Hansen M."/>
            <person name="Howarth C."/>
            <person name="Imamovic A."/>
            <person name="Ireland A."/>
            <person name="Larimer J."/>
            <person name="McCowan C."/>
            <person name="Murphy C."/>
            <person name="Pearson M."/>
            <person name="Poon T.W."/>
            <person name="Priest M."/>
            <person name="Roberts A."/>
            <person name="Saif S."/>
            <person name="Shea T."/>
            <person name="Sisk P."/>
            <person name="Sykes S."/>
            <person name="Wortman J."/>
            <person name="Nusbaum C."/>
            <person name="Birren B."/>
        </authorList>
    </citation>
    <scope>NUCLEOTIDE SEQUENCE [LARGE SCALE GENOMIC DNA]</scope>
    <source>
        <strain evidence="2">B84634 / Timone 84634 / DSM 17679 / JCM 13223</strain>
    </source>
</reference>
<evidence type="ECO:0000313" key="1">
    <source>
        <dbReference type="EMBL" id="EOA55102.1"/>
    </source>
</evidence>
<evidence type="ECO:0000313" key="2">
    <source>
        <dbReference type="Proteomes" id="UP000017831"/>
    </source>
</evidence>
<protein>
    <submittedName>
        <fullName evidence="1">Uncharacterized protein</fullName>
    </submittedName>
</protein>